<evidence type="ECO:0000256" key="1">
    <source>
        <dbReference type="SAM" id="MobiDB-lite"/>
    </source>
</evidence>
<accession>A0AAV7TPN6</accession>
<keyword evidence="3" id="KW-1185">Reference proteome</keyword>
<evidence type="ECO:0000313" key="2">
    <source>
        <dbReference type="EMBL" id="KAJ1178426.1"/>
    </source>
</evidence>
<protein>
    <submittedName>
        <fullName evidence="2">Uncharacterized protein</fullName>
    </submittedName>
</protein>
<name>A0AAV7TPN6_PLEWA</name>
<proteinExistence type="predicted"/>
<reference evidence="2" key="1">
    <citation type="journal article" date="2022" name="bioRxiv">
        <title>Sequencing and chromosome-scale assembly of the giantPleurodeles waltlgenome.</title>
        <authorList>
            <person name="Brown T."/>
            <person name="Elewa A."/>
            <person name="Iarovenko S."/>
            <person name="Subramanian E."/>
            <person name="Araus A.J."/>
            <person name="Petzold A."/>
            <person name="Susuki M."/>
            <person name="Suzuki K.-i.T."/>
            <person name="Hayashi T."/>
            <person name="Toyoda A."/>
            <person name="Oliveira C."/>
            <person name="Osipova E."/>
            <person name="Leigh N.D."/>
            <person name="Simon A."/>
            <person name="Yun M.H."/>
        </authorList>
    </citation>
    <scope>NUCLEOTIDE SEQUENCE</scope>
    <source>
        <strain evidence="2">20211129_DDA</strain>
        <tissue evidence="2">Liver</tissue>
    </source>
</reference>
<organism evidence="2 3">
    <name type="scientific">Pleurodeles waltl</name>
    <name type="common">Iberian ribbed newt</name>
    <dbReference type="NCBI Taxonomy" id="8319"/>
    <lineage>
        <taxon>Eukaryota</taxon>
        <taxon>Metazoa</taxon>
        <taxon>Chordata</taxon>
        <taxon>Craniata</taxon>
        <taxon>Vertebrata</taxon>
        <taxon>Euteleostomi</taxon>
        <taxon>Amphibia</taxon>
        <taxon>Batrachia</taxon>
        <taxon>Caudata</taxon>
        <taxon>Salamandroidea</taxon>
        <taxon>Salamandridae</taxon>
        <taxon>Pleurodelinae</taxon>
        <taxon>Pleurodeles</taxon>
    </lineage>
</organism>
<dbReference type="EMBL" id="JANPWB010000006">
    <property type="protein sequence ID" value="KAJ1178426.1"/>
    <property type="molecule type" value="Genomic_DNA"/>
</dbReference>
<evidence type="ECO:0000313" key="3">
    <source>
        <dbReference type="Proteomes" id="UP001066276"/>
    </source>
</evidence>
<gene>
    <name evidence="2" type="ORF">NDU88_003672</name>
</gene>
<comment type="caution">
    <text evidence="2">The sequence shown here is derived from an EMBL/GenBank/DDBJ whole genome shotgun (WGS) entry which is preliminary data.</text>
</comment>
<dbReference type="Proteomes" id="UP001066276">
    <property type="component" value="Chromosome 3_2"/>
</dbReference>
<dbReference type="AlphaFoldDB" id="A0AAV7TPN6"/>
<sequence>MDAEPGGPGCPNQHPREWDVNPEASICPYILLGATRDSPRAAAQDSRHSACAGLTRHPKGRHVHLQAKTAQVTDSDAQSCPREQSHHSPILTLAGQASLVGSHRTDQRHTQAVSAGIYLLPGLLRSQRGSAELLPPPWGIASSQASTMPISAIAFPVQPDHCLIGHLQTTHCPGQENHQRRLSLTAHWQAGFVAPHWAPHLKARPAAPNDRSPRLRGATPQRQPGEQDVISPFDHRIIRQM</sequence>
<feature type="region of interest" description="Disordered" evidence="1">
    <location>
        <begin position="202"/>
        <end position="234"/>
    </location>
</feature>